<dbReference type="SMART" id="SM00248">
    <property type="entry name" value="ANK"/>
    <property type="match status" value="2"/>
</dbReference>
<sequence length="86" mass="9484">MAATPLRAALDKRVEITQLLIKYGANVKLRDTGRITVLHSAAMHGRVDIIRELLQHGADVNAKDIFGETPLAIALKDHFLELDVIT</sequence>
<evidence type="ECO:0000313" key="4">
    <source>
        <dbReference type="EMBL" id="PMD13518.1"/>
    </source>
</evidence>
<proteinExistence type="predicted"/>
<evidence type="ECO:0000313" key="5">
    <source>
        <dbReference type="Proteomes" id="UP000235672"/>
    </source>
</evidence>
<dbReference type="Proteomes" id="UP000235672">
    <property type="component" value="Unassembled WGS sequence"/>
</dbReference>
<evidence type="ECO:0000256" key="3">
    <source>
        <dbReference type="PROSITE-ProRule" id="PRU00023"/>
    </source>
</evidence>
<dbReference type="SUPFAM" id="SSF48403">
    <property type="entry name" value="Ankyrin repeat"/>
    <property type="match status" value="1"/>
</dbReference>
<dbReference type="Pfam" id="PF12796">
    <property type="entry name" value="Ank_2"/>
    <property type="match status" value="1"/>
</dbReference>
<name>A0A2J6PHK7_9HELO</name>
<evidence type="ECO:0000256" key="2">
    <source>
        <dbReference type="ARBA" id="ARBA00023043"/>
    </source>
</evidence>
<dbReference type="OrthoDB" id="341259at2759"/>
<accession>A0A2J6PHK7</accession>
<dbReference type="InterPro" id="IPR036770">
    <property type="entry name" value="Ankyrin_rpt-contain_sf"/>
</dbReference>
<dbReference type="Gene3D" id="1.25.40.20">
    <property type="entry name" value="Ankyrin repeat-containing domain"/>
    <property type="match status" value="1"/>
</dbReference>
<keyword evidence="1" id="KW-0677">Repeat</keyword>
<gene>
    <name evidence="4" type="ORF">NA56DRAFT_611962</name>
</gene>
<dbReference type="EMBL" id="KZ613530">
    <property type="protein sequence ID" value="PMD13518.1"/>
    <property type="molecule type" value="Genomic_DNA"/>
</dbReference>
<dbReference type="PROSITE" id="PS50297">
    <property type="entry name" value="ANK_REP_REGION"/>
    <property type="match status" value="1"/>
</dbReference>
<dbReference type="PANTHER" id="PTHR24171">
    <property type="entry name" value="ANKYRIN REPEAT DOMAIN-CONTAINING PROTEIN 39-RELATED"/>
    <property type="match status" value="1"/>
</dbReference>
<keyword evidence="5" id="KW-1185">Reference proteome</keyword>
<evidence type="ECO:0000256" key="1">
    <source>
        <dbReference type="ARBA" id="ARBA00022737"/>
    </source>
</evidence>
<protein>
    <submittedName>
        <fullName evidence="4">Ankyrin repeat protein</fullName>
    </submittedName>
</protein>
<reference evidence="4 5" key="1">
    <citation type="submission" date="2016-05" db="EMBL/GenBank/DDBJ databases">
        <title>A degradative enzymes factory behind the ericoid mycorrhizal symbiosis.</title>
        <authorList>
            <consortium name="DOE Joint Genome Institute"/>
            <person name="Martino E."/>
            <person name="Morin E."/>
            <person name="Grelet G."/>
            <person name="Kuo A."/>
            <person name="Kohler A."/>
            <person name="Daghino S."/>
            <person name="Barry K."/>
            <person name="Choi C."/>
            <person name="Cichocki N."/>
            <person name="Clum A."/>
            <person name="Copeland A."/>
            <person name="Hainaut M."/>
            <person name="Haridas S."/>
            <person name="Labutti K."/>
            <person name="Lindquist E."/>
            <person name="Lipzen A."/>
            <person name="Khouja H.-R."/>
            <person name="Murat C."/>
            <person name="Ohm R."/>
            <person name="Olson A."/>
            <person name="Spatafora J."/>
            <person name="Veneault-Fourrey C."/>
            <person name="Henrissat B."/>
            <person name="Grigoriev I."/>
            <person name="Martin F."/>
            <person name="Perotto S."/>
        </authorList>
    </citation>
    <scope>NUCLEOTIDE SEQUENCE [LARGE SCALE GENOMIC DNA]</scope>
    <source>
        <strain evidence="4 5">UAMH 7357</strain>
    </source>
</reference>
<feature type="non-terminal residue" evidence="4">
    <location>
        <position position="86"/>
    </location>
</feature>
<organism evidence="4 5">
    <name type="scientific">Hyaloscypha hepaticicola</name>
    <dbReference type="NCBI Taxonomy" id="2082293"/>
    <lineage>
        <taxon>Eukaryota</taxon>
        <taxon>Fungi</taxon>
        <taxon>Dikarya</taxon>
        <taxon>Ascomycota</taxon>
        <taxon>Pezizomycotina</taxon>
        <taxon>Leotiomycetes</taxon>
        <taxon>Helotiales</taxon>
        <taxon>Hyaloscyphaceae</taxon>
        <taxon>Hyaloscypha</taxon>
    </lineage>
</organism>
<dbReference type="InterPro" id="IPR002110">
    <property type="entry name" value="Ankyrin_rpt"/>
</dbReference>
<dbReference type="PROSITE" id="PS50088">
    <property type="entry name" value="ANK_REPEAT"/>
    <property type="match status" value="1"/>
</dbReference>
<keyword evidence="2 3" id="KW-0040">ANK repeat</keyword>
<dbReference type="AlphaFoldDB" id="A0A2J6PHK7"/>
<feature type="repeat" description="ANK" evidence="3">
    <location>
        <begin position="33"/>
        <end position="65"/>
    </location>
</feature>
<dbReference type="STRING" id="1745343.A0A2J6PHK7"/>